<evidence type="ECO:0000256" key="1">
    <source>
        <dbReference type="SAM" id="Phobius"/>
    </source>
</evidence>
<dbReference type="GeneID" id="74568260"/>
<evidence type="ECO:0000313" key="3">
    <source>
        <dbReference type="Proteomes" id="UP001055553"/>
    </source>
</evidence>
<keyword evidence="1" id="KW-1133">Transmembrane helix</keyword>
<dbReference type="KEGG" id="naer:MJ1_0309"/>
<dbReference type="Proteomes" id="UP001055553">
    <property type="component" value="Chromosome"/>
</dbReference>
<accession>A0A915WS31</accession>
<organism evidence="2 3">
    <name type="scientific">Nanobdella aerobiophila</name>
    <dbReference type="NCBI Taxonomy" id="2586965"/>
    <lineage>
        <taxon>Archaea</taxon>
        <taxon>Nanobdellota</taxon>
        <taxon>Nanobdellia</taxon>
        <taxon>Nanobdellales</taxon>
        <taxon>Nanobdellaceae</taxon>
        <taxon>Nanobdella</taxon>
    </lineage>
</organism>
<keyword evidence="1" id="KW-0812">Transmembrane</keyword>
<dbReference type="PANTHER" id="PTHR35902">
    <property type="entry name" value="S-LAYER DOMAIN-LIKE PROTEIN-RELATED"/>
    <property type="match status" value="1"/>
</dbReference>
<name>A0A915WS31_9ARCH</name>
<feature type="transmembrane region" description="Helical" evidence="1">
    <location>
        <begin position="452"/>
        <end position="471"/>
    </location>
</feature>
<evidence type="ECO:0000313" key="2">
    <source>
        <dbReference type="EMBL" id="BBL45476.1"/>
    </source>
</evidence>
<keyword evidence="1" id="KW-0472">Membrane</keyword>
<sequence>MKKLLYILLLLLMSYNIFSIQINITKISPNIVNTNNNINLEVCILNNDQSTDNLITLNIYYPYCLYSNTSSVYIPYLEENNNYCTYLNVYDSCNPGAYDIVINGSYVNNNGVSYTSQIYPIIIQNLPYITINNIYYNNNYYGAISNITLNITNNGGNINNVLIESNSTECALQPTAFYLNNLNSSQLLNFQLIIPPNYADNYCTIPINIQYEDSLGNIGNYFTSVNVPIINSNNRIELLYNISYLNIGNNIINLTIYNPTNSTINDIAINFEGSNISIENNNIYINSIKPGQYLYIPLTIVVPNNVYGTISIPFQIQYYSNSILNNLSGNIIENINTYPNITISGSYNDGTITFNIFNYGYAPAYNMYMDVYCSNNCIITPDQGYIGELDPGNSNSVVYTISSENPSYLYNSTIIVKVYYSDIYGNYYVLRYNIPLKDIGYNLNIKYTNNNGSFLFIIVSVIIIIIAYYIYRRKKHENR</sequence>
<dbReference type="AlphaFoldDB" id="A0A915WS31"/>
<keyword evidence="3" id="KW-1185">Reference proteome</keyword>
<dbReference type="PANTHER" id="PTHR35902:SF6">
    <property type="entry name" value="CONSERVED WITHIN P. AEROPHILUM"/>
    <property type="match status" value="1"/>
</dbReference>
<dbReference type="EMBL" id="AP019769">
    <property type="protein sequence ID" value="BBL45476.1"/>
    <property type="molecule type" value="Genomic_DNA"/>
</dbReference>
<reference evidence="3" key="1">
    <citation type="journal article" date="2022" name="Int. J. Syst. Evol. Microbiol.">
        <title>Nanobdella aerobiophila gen. nov., sp. nov., a thermoacidophilic, obligate ectosymbiotic archaeon, and proposal of Nanobdellaceae fam. nov., Nanobdellales ord. nov. and Nanobdellia class. nov.</title>
        <authorList>
            <person name="Kato S."/>
            <person name="Ogasawara A."/>
            <person name="Itoh T."/>
            <person name="Sakai H.D."/>
            <person name="Shimizu M."/>
            <person name="Yuki M."/>
            <person name="Kaneko M."/>
            <person name="Takashina T."/>
            <person name="Ohkuma M."/>
        </authorList>
    </citation>
    <scope>NUCLEOTIDE SEQUENCE [LARGE SCALE GENOMIC DNA]</scope>
    <source>
        <strain evidence="3">MJ1</strain>
    </source>
</reference>
<protein>
    <submittedName>
        <fullName evidence="2">S-layer domain-like protein</fullName>
    </submittedName>
</protein>
<gene>
    <name evidence="2" type="ORF">MJ1_0309</name>
</gene>
<dbReference type="RefSeq" id="WP_258393507.1">
    <property type="nucleotide sequence ID" value="NZ_AP019769.1"/>
</dbReference>
<proteinExistence type="predicted"/>